<dbReference type="EMBL" id="LAZR01000738">
    <property type="protein sequence ID" value="KKN59120.1"/>
    <property type="molecule type" value="Genomic_DNA"/>
</dbReference>
<evidence type="ECO:0000256" key="11">
    <source>
        <dbReference type="ARBA" id="ARBA00022989"/>
    </source>
</evidence>
<dbReference type="Gene3D" id="3.30.450.20">
    <property type="entry name" value="PAS domain"/>
    <property type="match status" value="2"/>
</dbReference>
<feature type="transmembrane region" description="Helical" evidence="13">
    <location>
        <begin position="325"/>
        <end position="345"/>
    </location>
</feature>
<dbReference type="GO" id="GO:0005524">
    <property type="term" value="F:ATP binding"/>
    <property type="evidence" value="ECO:0007669"/>
    <property type="project" value="UniProtKB-KW"/>
</dbReference>
<feature type="domain" description="HAMP" evidence="16">
    <location>
        <begin position="346"/>
        <end position="398"/>
    </location>
</feature>
<evidence type="ECO:0000256" key="4">
    <source>
        <dbReference type="ARBA" id="ARBA00022475"/>
    </source>
</evidence>
<keyword evidence="13" id="KW-0472">Membrane</keyword>
<proteinExistence type="predicted"/>
<dbReference type="SUPFAM" id="SSF47384">
    <property type="entry name" value="Homodimeric domain of signal transducing histidine kinase"/>
    <property type="match status" value="1"/>
</dbReference>
<evidence type="ECO:0000256" key="8">
    <source>
        <dbReference type="ARBA" id="ARBA00022741"/>
    </source>
</evidence>
<dbReference type="Gene3D" id="6.10.340.10">
    <property type="match status" value="1"/>
</dbReference>
<dbReference type="EC" id="2.7.13.3" evidence="3"/>
<evidence type="ECO:0000256" key="12">
    <source>
        <dbReference type="ARBA" id="ARBA00023012"/>
    </source>
</evidence>
<protein>
    <recommendedName>
        <fullName evidence="3">histidine kinase</fullName>
        <ecNumber evidence="3">2.7.13.3</ecNumber>
    </recommendedName>
</protein>
<evidence type="ECO:0000256" key="3">
    <source>
        <dbReference type="ARBA" id="ARBA00012438"/>
    </source>
</evidence>
<dbReference type="PANTHER" id="PTHR43065">
    <property type="entry name" value="SENSOR HISTIDINE KINASE"/>
    <property type="match status" value="1"/>
</dbReference>
<dbReference type="InterPro" id="IPR003594">
    <property type="entry name" value="HATPase_dom"/>
</dbReference>
<dbReference type="SMART" id="SM00387">
    <property type="entry name" value="HATPase_c"/>
    <property type="match status" value="1"/>
</dbReference>
<keyword evidence="12" id="KW-0902">Two-component regulatory system</keyword>
<dbReference type="Gene3D" id="1.10.287.130">
    <property type="match status" value="1"/>
</dbReference>
<keyword evidence="9" id="KW-0418">Kinase</keyword>
<name>A0A0F9RRK2_9ZZZZ</name>
<evidence type="ECO:0000313" key="17">
    <source>
        <dbReference type="EMBL" id="KKN59120.1"/>
    </source>
</evidence>
<feature type="transmembrane region" description="Helical" evidence="13">
    <location>
        <begin position="20"/>
        <end position="38"/>
    </location>
</feature>
<dbReference type="SUPFAM" id="SSF103190">
    <property type="entry name" value="Sensory domain-like"/>
    <property type="match status" value="1"/>
</dbReference>
<dbReference type="SMART" id="SM00091">
    <property type="entry name" value="PAS"/>
    <property type="match status" value="1"/>
</dbReference>
<comment type="caution">
    <text evidence="17">The sequence shown here is derived from an EMBL/GenBank/DDBJ whole genome shotgun (WGS) entry which is preliminary data.</text>
</comment>
<keyword evidence="4" id="KW-1003">Cell membrane</keyword>
<dbReference type="PANTHER" id="PTHR43065:SF42">
    <property type="entry name" value="TWO-COMPONENT SENSOR PPRA"/>
    <property type="match status" value="1"/>
</dbReference>
<evidence type="ECO:0000256" key="9">
    <source>
        <dbReference type="ARBA" id="ARBA00022777"/>
    </source>
</evidence>
<keyword evidence="7 13" id="KW-0812">Transmembrane</keyword>
<organism evidence="17">
    <name type="scientific">marine sediment metagenome</name>
    <dbReference type="NCBI Taxonomy" id="412755"/>
    <lineage>
        <taxon>unclassified sequences</taxon>
        <taxon>metagenomes</taxon>
        <taxon>ecological metagenomes</taxon>
    </lineage>
</organism>
<keyword evidence="5" id="KW-0597">Phosphoprotein</keyword>
<dbReference type="GO" id="GO:0000155">
    <property type="term" value="F:phosphorelay sensor kinase activity"/>
    <property type="evidence" value="ECO:0007669"/>
    <property type="project" value="InterPro"/>
</dbReference>
<evidence type="ECO:0000256" key="1">
    <source>
        <dbReference type="ARBA" id="ARBA00000085"/>
    </source>
</evidence>
<evidence type="ECO:0000256" key="5">
    <source>
        <dbReference type="ARBA" id="ARBA00022553"/>
    </source>
</evidence>
<dbReference type="InterPro" id="IPR003660">
    <property type="entry name" value="HAMP_dom"/>
</dbReference>
<reference evidence="17" key="1">
    <citation type="journal article" date="2015" name="Nature">
        <title>Complex archaea that bridge the gap between prokaryotes and eukaryotes.</title>
        <authorList>
            <person name="Spang A."/>
            <person name="Saw J.H."/>
            <person name="Jorgensen S.L."/>
            <person name="Zaremba-Niedzwiedzka K."/>
            <person name="Martijn J."/>
            <person name="Lind A.E."/>
            <person name="van Eijk R."/>
            <person name="Schleper C."/>
            <person name="Guy L."/>
            <person name="Ettema T.J."/>
        </authorList>
    </citation>
    <scope>NUCLEOTIDE SEQUENCE</scope>
</reference>
<dbReference type="InterPro" id="IPR005467">
    <property type="entry name" value="His_kinase_dom"/>
</dbReference>
<dbReference type="NCBIfam" id="TIGR00229">
    <property type="entry name" value="sensory_box"/>
    <property type="match status" value="1"/>
</dbReference>
<evidence type="ECO:0000256" key="10">
    <source>
        <dbReference type="ARBA" id="ARBA00022840"/>
    </source>
</evidence>
<dbReference type="Pfam" id="PF00672">
    <property type="entry name" value="HAMP"/>
    <property type="match status" value="1"/>
</dbReference>
<evidence type="ECO:0000259" key="14">
    <source>
        <dbReference type="PROSITE" id="PS50109"/>
    </source>
</evidence>
<keyword evidence="6" id="KW-0808">Transferase</keyword>
<keyword evidence="8" id="KW-0547">Nucleotide-binding</keyword>
<dbReference type="PROSITE" id="PS50885">
    <property type="entry name" value="HAMP"/>
    <property type="match status" value="1"/>
</dbReference>
<gene>
    <name evidence="17" type="ORF">LCGC14_0545290</name>
</gene>
<dbReference type="SUPFAM" id="SSF55874">
    <property type="entry name" value="ATPase domain of HSP90 chaperone/DNA topoisomerase II/histidine kinase"/>
    <property type="match status" value="1"/>
</dbReference>
<dbReference type="Gene3D" id="3.30.565.10">
    <property type="entry name" value="Histidine kinase-like ATPase, C-terminal domain"/>
    <property type="match status" value="1"/>
</dbReference>
<evidence type="ECO:0000259" key="16">
    <source>
        <dbReference type="PROSITE" id="PS50885"/>
    </source>
</evidence>
<comment type="catalytic activity">
    <reaction evidence="1">
        <text>ATP + protein L-histidine = ADP + protein N-phospho-L-histidine.</text>
        <dbReference type="EC" id="2.7.13.3"/>
    </reaction>
</comment>
<comment type="subcellular location">
    <subcellularLocation>
        <location evidence="2">Cell membrane</location>
        <topology evidence="2">Multi-pass membrane protein</topology>
    </subcellularLocation>
</comment>
<evidence type="ECO:0000256" key="6">
    <source>
        <dbReference type="ARBA" id="ARBA00022679"/>
    </source>
</evidence>
<dbReference type="InterPro" id="IPR000014">
    <property type="entry name" value="PAS"/>
</dbReference>
<feature type="domain" description="PAS" evidence="15">
    <location>
        <begin position="400"/>
        <end position="471"/>
    </location>
</feature>
<dbReference type="InterPro" id="IPR003661">
    <property type="entry name" value="HisK_dim/P_dom"/>
</dbReference>
<dbReference type="Pfam" id="PF21623">
    <property type="entry name" value="HK_sensor_dom_bact"/>
    <property type="match status" value="1"/>
</dbReference>
<dbReference type="InterPro" id="IPR036097">
    <property type="entry name" value="HisK_dim/P_sf"/>
</dbReference>
<dbReference type="PROSITE" id="PS50109">
    <property type="entry name" value="HIS_KIN"/>
    <property type="match status" value="1"/>
</dbReference>
<dbReference type="CDD" id="cd00130">
    <property type="entry name" value="PAS"/>
    <property type="match status" value="1"/>
</dbReference>
<sequence length="781" mass="89313">MRKIFHWIDSRFGIQGKLTIIFILFSMLPLVFIGLYAIRNHLDSMKIRSLQNIKIDIQELKERTSAFFANTESEMRLLSRTTEMTRFLESLESTGPADSSMQVEVEKEILGLLENKSYYTKIDVLNNKGKEVFAVLFDRNIPYLLPPEYLSDNPFWFYLYAVEGMKSGEALILPSEIMHPEKKEIIQTISLVMPMFDHQDELISMLIAHMDFQEFIGLFDISRRIYGGKIVIVDKEGYYIYNSLENDWNKLLANRGQKNLFNDYPQQMADRLLAGGQGTITEDQDRIIEYATILPQNIREAGYYIIFIDVATSVIFSRIQQFQKLFIFLVMIVGIISVSVGYLTARHYLKPIKHLIRGAKNIKEGNLDFKFSTESRDEIQILVESFNLLIKKAQKALKESEERFIQIFKQSEYAIIIFDPKNHKIIDANPTALRIYGYTGNELIKSDISLLFEPLSYRRFKKVTDSIEKNEKFYVEQIDSLKKDGTSFKVAVLGKIIKLVNVNVILCDFRDLTEENRMKEEAQLIQEKLMHTDKMASLGILASGVAHEINNPTNSIMLNTAALSEIWENLMPIIDRYYEENQDFTVKGIKYSEIREKVPQLVRGVSGASRRIKNITSNLKDFARPEPDGFKKDVDINKVIKTALSLIRNLLLKSTKHFSVSYGNSIPPFKANFQKLEQVIINLVQNACEALTDANKKISLSTSYKEKTKNIEVIIEDEGSGILKDNLEHITDPFFTTKRSSGGTGLGLSIASSIIRDHGGTLNFISEEGKGTVVTINLPVK</sequence>
<dbReference type="PRINTS" id="PR00344">
    <property type="entry name" value="BCTRLSENSOR"/>
</dbReference>
<accession>A0A0F9RRK2</accession>
<dbReference type="SUPFAM" id="SSF158472">
    <property type="entry name" value="HAMP domain-like"/>
    <property type="match status" value="1"/>
</dbReference>
<feature type="domain" description="Histidine kinase" evidence="14">
    <location>
        <begin position="544"/>
        <end position="781"/>
    </location>
</feature>
<dbReference type="InterPro" id="IPR036890">
    <property type="entry name" value="HATPase_C_sf"/>
</dbReference>
<dbReference type="CDD" id="cd06225">
    <property type="entry name" value="HAMP"/>
    <property type="match status" value="1"/>
</dbReference>
<dbReference type="InterPro" id="IPR048760">
    <property type="entry name" value="VP0354-like_sensor_dom"/>
</dbReference>
<dbReference type="Pfam" id="PF02518">
    <property type="entry name" value="HATPase_c"/>
    <property type="match status" value="1"/>
</dbReference>
<evidence type="ECO:0000256" key="13">
    <source>
        <dbReference type="SAM" id="Phobius"/>
    </source>
</evidence>
<evidence type="ECO:0000256" key="7">
    <source>
        <dbReference type="ARBA" id="ARBA00022692"/>
    </source>
</evidence>
<dbReference type="GO" id="GO:0005886">
    <property type="term" value="C:plasma membrane"/>
    <property type="evidence" value="ECO:0007669"/>
    <property type="project" value="UniProtKB-SubCell"/>
</dbReference>
<dbReference type="PROSITE" id="PS50112">
    <property type="entry name" value="PAS"/>
    <property type="match status" value="1"/>
</dbReference>
<keyword evidence="11 13" id="KW-1133">Transmembrane helix</keyword>
<evidence type="ECO:0000259" key="15">
    <source>
        <dbReference type="PROSITE" id="PS50112"/>
    </source>
</evidence>
<keyword evidence="10" id="KW-0067">ATP-binding</keyword>
<dbReference type="CDD" id="cd00075">
    <property type="entry name" value="HATPase"/>
    <property type="match status" value="1"/>
</dbReference>
<dbReference type="InterPro" id="IPR035965">
    <property type="entry name" value="PAS-like_dom_sf"/>
</dbReference>
<dbReference type="InterPro" id="IPR029151">
    <property type="entry name" value="Sensor-like_sf"/>
</dbReference>
<dbReference type="AlphaFoldDB" id="A0A0F9RRK2"/>
<dbReference type="SMART" id="SM00304">
    <property type="entry name" value="HAMP"/>
    <property type="match status" value="1"/>
</dbReference>
<dbReference type="InterPro" id="IPR004358">
    <property type="entry name" value="Sig_transdc_His_kin-like_C"/>
</dbReference>
<dbReference type="SUPFAM" id="SSF55785">
    <property type="entry name" value="PYP-like sensor domain (PAS domain)"/>
    <property type="match status" value="1"/>
</dbReference>
<dbReference type="Pfam" id="PF13426">
    <property type="entry name" value="PAS_9"/>
    <property type="match status" value="1"/>
</dbReference>
<evidence type="ECO:0000256" key="2">
    <source>
        <dbReference type="ARBA" id="ARBA00004651"/>
    </source>
</evidence>
<dbReference type="CDD" id="cd00082">
    <property type="entry name" value="HisKA"/>
    <property type="match status" value="1"/>
</dbReference>